<dbReference type="Proteomes" id="UP001158986">
    <property type="component" value="Unassembled WGS sequence"/>
</dbReference>
<evidence type="ECO:0000313" key="4">
    <source>
        <dbReference type="Proteomes" id="UP001160483"/>
    </source>
</evidence>
<keyword evidence="3" id="KW-1185">Reference proteome</keyword>
<comment type="caution">
    <text evidence="1">The sequence shown here is derived from an EMBL/GenBank/DDBJ whole genome shotgun (WGS) entry which is preliminary data.</text>
</comment>
<protein>
    <submittedName>
        <fullName evidence="1">Uncharacterized protein</fullName>
    </submittedName>
</protein>
<proteinExistence type="predicted"/>
<reference evidence="1 3" key="1">
    <citation type="submission" date="2021-11" db="EMBL/GenBank/DDBJ databases">
        <authorList>
            <person name="Islam A."/>
            <person name="Islam S."/>
            <person name="Flora M.S."/>
            <person name="Rahman M."/>
            <person name="Ziaur R.M."/>
            <person name="Epstein J.H."/>
            <person name="Hassan M."/>
            <person name="Klassen M."/>
            <person name="Woodard K."/>
            <person name="Webb A."/>
            <person name="Webby R.J."/>
            <person name="El Zowalaty M.E."/>
        </authorList>
    </citation>
    <scope>NUCLEOTIDE SEQUENCE</scope>
    <source>
        <strain evidence="2">Pbs1</strain>
        <strain evidence="1">Pbs3</strain>
    </source>
</reference>
<accession>A0AAU9KQ76</accession>
<evidence type="ECO:0000313" key="2">
    <source>
        <dbReference type="EMBL" id="CAH0516202.1"/>
    </source>
</evidence>
<organism evidence="1 4">
    <name type="scientific">Peronospora belbahrii</name>
    <dbReference type="NCBI Taxonomy" id="622444"/>
    <lineage>
        <taxon>Eukaryota</taxon>
        <taxon>Sar</taxon>
        <taxon>Stramenopiles</taxon>
        <taxon>Oomycota</taxon>
        <taxon>Peronosporomycetes</taxon>
        <taxon>Peronosporales</taxon>
        <taxon>Peronosporaceae</taxon>
        <taxon>Peronospora</taxon>
    </lineage>
</organism>
<evidence type="ECO:0000313" key="1">
    <source>
        <dbReference type="EMBL" id="CAH0475505.1"/>
    </source>
</evidence>
<dbReference type="AlphaFoldDB" id="A0AAU9KQ76"/>
<sequence length="141" mass="16309">MEKTLEAFKTSITPARAIVLFTQRKNPNRICPEHSMYLTAILEVCKNNGNYLVLGNIVQYAASKEMQTILLAKENHTRTDYLVQGEQFAHFAKAYKLHNGRKTLRRKRAFKSIVRFVSDRQRKEMRRCHSCHEVGHSGACL</sequence>
<dbReference type="EMBL" id="CAKKTJ010000128">
    <property type="protein sequence ID" value="CAH0475505.1"/>
    <property type="molecule type" value="Genomic_DNA"/>
</dbReference>
<name>A0AAU9KQ76_9STRA</name>
<dbReference type="EMBL" id="CAKLCB010000158">
    <property type="protein sequence ID" value="CAH0516202.1"/>
    <property type="molecule type" value="Genomic_DNA"/>
</dbReference>
<dbReference type="Proteomes" id="UP001160483">
    <property type="component" value="Unassembled WGS sequence"/>
</dbReference>
<gene>
    <name evidence="2" type="ORF">PBS001_LOCUS2883</name>
    <name evidence="1" type="ORF">PBS003_LOCUS2318</name>
</gene>
<evidence type="ECO:0000313" key="3">
    <source>
        <dbReference type="Proteomes" id="UP001158986"/>
    </source>
</evidence>